<feature type="domain" description="N-acetyltransferase" evidence="1">
    <location>
        <begin position="1"/>
        <end position="109"/>
    </location>
</feature>
<dbReference type="Pfam" id="PF14542">
    <property type="entry name" value="Acetyltransf_CG"/>
    <property type="match status" value="1"/>
</dbReference>
<dbReference type="EMBL" id="FOUP01000001">
    <property type="protein sequence ID" value="SFM41424.1"/>
    <property type="molecule type" value="Genomic_DNA"/>
</dbReference>
<reference evidence="4 5" key="1">
    <citation type="submission" date="2016-10" db="EMBL/GenBank/DDBJ databases">
        <authorList>
            <person name="de Groot N.N."/>
        </authorList>
    </citation>
    <scope>NUCLEOTIDE SEQUENCE [LARGE SCALE GENOMIC DNA]</scope>
    <source>
        <strain evidence="4 5">CPCC 201259</strain>
    </source>
</reference>
<evidence type="ECO:0000259" key="2">
    <source>
        <dbReference type="PROSITE" id="PS51729"/>
    </source>
</evidence>
<reference evidence="3 6" key="2">
    <citation type="submission" date="2018-10" db="EMBL/GenBank/DDBJ databases">
        <title>Sequencing the genomes of 1000 actinobacteria strains.</title>
        <authorList>
            <person name="Klenk H.-P."/>
        </authorList>
    </citation>
    <scope>NUCLEOTIDE SEQUENCE [LARGE SCALE GENOMIC DNA]</scope>
    <source>
        <strain evidence="3 6">DSM 45119</strain>
    </source>
</reference>
<evidence type="ECO:0000313" key="5">
    <source>
        <dbReference type="Proteomes" id="UP000199398"/>
    </source>
</evidence>
<evidence type="ECO:0000313" key="3">
    <source>
        <dbReference type="EMBL" id="RKT88369.1"/>
    </source>
</evidence>
<dbReference type="PANTHER" id="PTHR31435">
    <property type="entry name" value="PROTEIN NATD1"/>
    <property type="match status" value="1"/>
</dbReference>
<dbReference type="PROSITE" id="PS51186">
    <property type="entry name" value="GNAT"/>
    <property type="match status" value="1"/>
</dbReference>
<dbReference type="InterPro" id="IPR000182">
    <property type="entry name" value="GNAT_dom"/>
</dbReference>
<evidence type="ECO:0000313" key="4">
    <source>
        <dbReference type="EMBL" id="SFM41424.1"/>
    </source>
</evidence>
<dbReference type="AlphaFoldDB" id="A0A1I4QN16"/>
<keyword evidence="6" id="KW-1185">Reference proteome</keyword>
<dbReference type="SUPFAM" id="SSF55729">
    <property type="entry name" value="Acyl-CoA N-acyltransferases (Nat)"/>
    <property type="match status" value="1"/>
</dbReference>
<dbReference type="PROSITE" id="PS51729">
    <property type="entry name" value="GNAT_YJDJ"/>
    <property type="match status" value="1"/>
</dbReference>
<dbReference type="GO" id="GO:0016747">
    <property type="term" value="F:acyltransferase activity, transferring groups other than amino-acyl groups"/>
    <property type="evidence" value="ECO:0007669"/>
    <property type="project" value="InterPro"/>
</dbReference>
<feature type="domain" description="N-acetyltransferase" evidence="2">
    <location>
        <begin position="8"/>
        <end position="94"/>
    </location>
</feature>
<organism evidence="4 5">
    <name type="scientific">Saccharopolyspora antimicrobica</name>
    <dbReference type="NCBI Taxonomy" id="455193"/>
    <lineage>
        <taxon>Bacteria</taxon>
        <taxon>Bacillati</taxon>
        <taxon>Actinomycetota</taxon>
        <taxon>Actinomycetes</taxon>
        <taxon>Pseudonocardiales</taxon>
        <taxon>Pseudonocardiaceae</taxon>
        <taxon>Saccharopolyspora</taxon>
    </lineage>
</organism>
<dbReference type="STRING" id="455193.SAMN05421805_101190"/>
<name>A0A1I4QN16_9PSEU</name>
<evidence type="ECO:0000259" key="1">
    <source>
        <dbReference type="PROSITE" id="PS51186"/>
    </source>
</evidence>
<protein>
    <submittedName>
        <fullName evidence="4">Uncharacterized protein</fullName>
    </submittedName>
</protein>
<proteinExistence type="predicted"/>
<dbReference type="EMBL" id="RBXX01000002">
    <property type="protein sequence ID" value="RKT88369.1"/>
    <property type="molecule type" value="Genomic_DNA"/>
</dbReference>
<dbReference type="RefSeq" id="WP_246025698.1">
    <property type="nucleotide sequence ID" value="NZ_FOUP01000001.1"/>
</dbReference>
<dbReference type="Proteomes" id="UP000199398">
    <property type="component" value="Unassembled WGS sequence"/>
</dbReference>
<dbReference type="CDD" id="cd04301">
    <property type="entry name" value="NAT_SF"/>
    <property type="match status" value="1"/>
</dbReference>
<sequence length="109" mass="12116">MTDQPEVVDNPDAERFEIRADGELAGFAEYKLRPSSIAFVHTEIDAAFGGRGMGGKLVRAALDSARERGLAVLPYCPFVRRWISTHADYLDLVPADKRAKFELEESTSE</sequence>
<gene>
    <name evidence="3" type="ORF">ATL45_6803</name>
    <name evidence="4" type="ORF">SAMN05421805_101190</name>
</gene>
<dbReference type="InterPro" id="IPR016181">
    <property type="entry name" value="Acyl_CoA_acyltransferase"/>
</dbReference>
<dbReference type="Gene3D" id="3.40.630.30">
    <property type="match status" value="1"/>
</dbReference>
<dbReference type="InterPro" id="IPR045057">
    <property type="entry name" value="Gcn5-rel_NAT"/>
</dbReference>
<dbReference type="InterPro" id="IPR031165">
    <property type="entry name" value="GNAT_YJDJ"/>
</dbReference>
<evidence type="ECO:0000313" key="6">
    <source>
        <dbReference type="Proteomes" id="UP000270697"/>
    </source>
</evidence>
<accession>A0A1I4QN16</accession>
<dbReference type="PANTHER" id="PTHR31435:SF10">
    <property type="entry name" value="BSR4717 PROTEIN"/>
    <property type="match status" value="1"/>
</dbReference>
<dbReference type="Proteomes" id="UP000270697">
    <property type="component" value="Unassembled WGS sequence"/>
</dbReference>